<dbReference type="AlphaFoldDB" id="A0A1X3D149"/>
<evidence type="ECO:0000256" key="2">
    <source>
        <dbReference type="SAM" id="SignalP"/>
    </source>
</evidence>
<sequence length="124" mass="13372">MTTYRSILPALLTACLLAACNNTEPLQADTVSHAASPAETPPEPQPEAKPATPGQLRDANGLLPACAAYVRQLEACYNRLPKATAAPYLETFKETREALKEADSQACETMSQDFKKTMKTLKCG</sequence>
<proteinExistence type="predicted"/>
<name>A0A1X3D149_9NEIS</name>
<keyword evidence="4" id="KW-1185">Reference proteome</keyword>
<feature type="chain" id="PRO_5030037566" description="Lipoprotein" evidence="2">
    <location>
        <begin position="29"/>
        <end position="124"/>
    </location>
</feature>
<evidence type="ECO:0000313" key="3">
    <source>
        <dbReference type="EMBL" id="VEE99622.1"/>
    </source>
</evidence>
<protein>
    <recommendedName>
        <fullName evidence="5">Lipoprotein</fullName>
    </recommendedName>
</protein>
<dbReference type="OrthoDB" id="9905801at2"/>
<dbReference type="KEGG" id="nci:NCTC10296_00434"/>
<gene>
    <name evidence="3" type="ORF">NCTC10296_00434</name>
</gene>
<feature type="signal peptide" evidence="2">
    <location>
        <begin position="1"/>
        <end position="28"/>
    </location>
</feature>
<organism evidence="3 4">
    <name type="scientific">Neisseria canis</name>
    <dbReference type="NCBI Taxonomy" id="493"/>
    <lineage>
        <taxon>Bacteria</taxon>
        <taxon>Pseudomonadati</taxon>
        <taxon>Pseudomonadota</taxon>
        <taxon>Betaproteobacteria</taxon>
        <taxon>Neisseriales</taxon>
        <taxon>Neisseriaceae</taxon>
        <taxon>Neisseria</taxon>
    </lineage>
</organism>
<evidence type="ECO:0008006" key="5">
    <source>
        <dbReference type="Google" id="ProtNLM"/>
    </source>
</evidence>
<dbReference type="Proteomes" id="UP000279284">
    <property type="component" value="Chromosome"/>
</dbReference>
<accession>A0A1X3D149</accession>
<feature type="region of interest" description="Disordered" evidence="1">
    <location>
        <begin position="28"/>
        <end position="57"/>
    </location>
</feature>
<dbReference type="STRING" id="493.BWD07_00905"/>
<dbReference type="PROSITE" id="PS51257">
    <property type="entry name" value="PROKAR_LIPOPROTEIN"/>
    <property type="match status" value="1"/>
</dbReference>
<evidence type="ECO:0000313" key="4">
    <source>
        <dbReference type="Proteomes" id="UP000279284"/>
    </source>
</evidence>
<dbReference type="EMBL" id="LR134313">
    <property type="protein sequence ID" value="VEE99622.1"/>
    <property type="molecule type" value="Genomic_DNA"/>
</dbReference>
<dbReference type="RefSeq" id="WP_085415483.1">
    <property type="nucleotide sequence ID" value="NZ_CAUJPY010000008.1"/>
</dbReference>
<evidence type="ECO:0000256" key="1">
    <source>
        <dbReference type="SAM" id="MobiDB-lite"/>
    </source>
</evidence>
<keyword evidence="2" id="KW-0732">Signal</keyword>
<reference evidence="3 4" key="1">
    <citation type="submission" date="2018-12" db="EMBL/GenBank/DDBJ databases">
        <authorList>
            <consortium name="Pathogen Informatics"/>
        </authorList>
    </citation>
    <scope>NUCLEOTIDE SEQUENCE [LARGE SCALE GENOMIC DNA]</scope>
    <source>
        <strain evidence="3 4">NCTC10296</strain>
    </source>
</reference>